<accession>A0A3B3R3S0</accession>
<dbReference type="STRING" id="1676925.ENSPKIP00000012565"/>
<dbReference type="GO" id="GO:0019957">
    <property type="term" value="F:C-C chemokine binding"/>
    <property type="evidence" value="ECO:0007669"/>
    <property type="project" value="TreeGrafter"/>
</dbReference>
<keyword evidence="2 8" id="KW-0812">Transmembrane</keyword>
<reference evidence="11" key="1">
    <citation type="submission" date="2025-08" db="UniProtKB">
        <authorList>
            <consortium name="Ensembl"/>
        </authorList>
    </citation>
    <scope>IDENTIFICATION</scope>
</reference>
<evidence type="ECO:0000256" key="3">
    <source>
        <dbReference type="ARBA" id="ARBA00022989"/>
    </source>
</evidence>
<evidence type="ECO:0000313" key="12">
    <source>
        <dbReference type="Proteomes" id="UP000261540"/>
    </source>
</evidence>
<dbReference type="Proteomes" id="UP000261540">
    <property type="component" value="Unplaced"/>
</dbReference>
<feature type="transmembrane region" description="Helical" evidence="9">
    <location>
        <begin position="212"/>
        <end position="234"/>
    </location>
</feature>
<feature type="domain" description="G-protein coupled receptors family 1 profile" evidence="10">
    <location>
        <begin position="107"/>
        <end position="351"/>
    </location>
</feature>
<feature type="transmembrane region" description="Helical" evidence="9">
    <location>
        <begin position="96"/>
        <end position="118"/>
    </location>
</feature>
<dbReference type="SUPFAM" id="SSF81321">
    <property type="entry name" value="Family A G protein-coupled receptor-like"/>
    <property type="match status" value="1"/>
</dbReference>
<dbReference type="GO" id="GO:0006955">
    <property type="term" value="P:immune response"/>
    <property type="evidence" value="ECO:0007669"/>
    <property type="project" value="TreeGrafter"/>
</dbReference>
<comment type="subcellular location">
    <subcellularLocation>
        <location evidence="1">Membrane</location>
    </subcellularLocation>
</comment>
<evidence type="ECO:0000256" key="6">
    <source>
        <dbReference type="ARBA" id="ARBA00023170"/>
    </source>
</evidence>
<comment type="similarity">
    <text evidence="8">Belongs to the G-protein coupled receptor 1 family.</text>
</comment>
<keyword evidence="4 8" id="KW-0297">G-protein coupled receptor</keyword>
<dbReference type="PANTHER" id="PTHR10489">
    <property type="entry name" value="CELL ADHESION MOLECULE"/>
    <property type="match status" value="1"/>
</dbReference>
<dbReference type="PROSITE" id="PS00237">
    <property type="entry name" value="G_PROTEIN_RECEP_F1_1"/>
    <property type="match status" value="1"/>
</dbReference>
<dbReference type="GO" id="GO:0019722">
    <property type="term" value="P:calcium-mediated signaling"/>
    <property type="evidence" value="ECO:0007669"/>
    <property type="project" value="TreeGrafter"/>
</dbReference>
<dbReference type="PRINTS" id="PR00237">
    <property type="entry name" value="GPCRRHODOPSN"/>
</dbReference>
<dbReference type="InterPro" id="IPR050119">
    <property type="entry name" value="CCR1-9-like"/>
</dbReference>
<keyword evidence="7 8" id="KW-0807">Transducer</keyword>
<dbReference type="Gene3D" id="1.20.1070.10">
    <property type="entry name" value="Rhodopsin 7-helix transmembrane proteins"/>
    <property type="match status" value="1"/>
</dbReference>
<dbReference type="GeneTree" id="ENSGT01030000234667"/>
<dbReference type="PANTHER" id="PTHR10489:SF735">
    <property type="entry name" value="C-C CHEMOKINE RECEPTOR TYPE 10"/>
    <property type="match status" value="1"/>
</dbReference>
<dbReference type="GO" id="GO:0016493">
    <property type="term" value="F:C-C chemokine receptor activity"/>
    <property type="evidence" value="ECO:0007669"/>
    <property type="project" value="TreeGrafter"/>
</dbReference>
<sequence length="450" mass="51222">MFFFFFFLGQRKGRWVGNFLTYKHIFRVTLPLVPPVPFNTGLNSSKLFPHMASQMLFYNMEEYSYENDSYDNDTFQELCETNWTEKFSIKVVQMSIFSVVFLLGFLGNLLVITTFTLYRRLCLRSMTDVFLFHLAVCDMLLLFTIPLQAGDILLDNWPFGSILCKMMHSLYAINTYSGLLLLACISVDRYVVIVQTRAAQRLRRGQLHYSKLVVLGVWLVSLLLSLPEIIFVSVDEESMQCELQSTWEVRMATRYTQIAGFCLPFLVMLVCYSLIGRMLLRGQGWRRQRTLRLILLLLLVFVLFQLPHTLVISLKVAGVITTCTQWNATLMAEYVTRSLAYTRCSLNPPLYALVGVRFRSDVQKLLSSMGCLCGGASTSLSESCGSTTPTLPTSRSFLTSTSTTFLPTPLSPILPDLRKPPCALPIIHPAHVKEYITSSNYCSELHHHVS</sequence>
<name>A0A3B3R3S0_9TELE</name>
<dbReference type="AlphaFoldDB" id="A0A3B3R3S0"/>
<keyword evidence="5 9" id="KW-0472">Membrane</keyword>
<evidence type="ECO:0000256" key="9">
    <source>
        <dbReference type="SAM" id="Phobius"/>
    </source>
</evidence>
<feature type="transmembrane region" description="Helical" evidence="9">
    <location>
        <begin position="254"/>
        <end position="272"/>
    </location>
</feature>
<proteinExistence type="inferred from homology"/>
<protein>
    <submittedName>
        <fullName evidence="11">Chemokine (C-C motif) receptor 10</fullName>
    </submittedName>
</protein>
<evidence type="ECO:0000256" key="2">
    <source>
        <dbReference type="ARBA" id="ARBA00022692"/>
    </source>
</evidence>
<dbReference type="Pfam" id="PF00001">
    <property type="entry name" value="7tm_1"/>
    <property type="match status" value="1"/>
</dbReference>
<dbReference type="OrthoDB" id="8957211at2759"/>
<keyword evidence="6 8" id="KW-0675">Receptor</keyword>
<dbReference type="GO" id="GO:0009897">
    <property type="term" value="C:external side of plasma membrane"/>
    <property type="evidence" value="ECO:0007669"/>
    <property type="project" value="TreeGrafter"/>
</dbReference>
<evidence type="ECO:0000313" key="11">
    <source>
        <dbReference type="Ensembl" id="ENSPKIP00000012565.1"/>
    </source>
</evidence>
<evidence type="ECO:0000256" key="1">
    <source>
        <dbReference type="ARBA" id="ARBA00004370"/>
    </source>
</evidence>
<feature type="transmembrane region" description="Helical" evidence="9">
    <location>
        <begin position="293"/>
        <end position="314"/>
    </location>
</feature>
<evidence type="ECO:0000256" key="4">
    <source>
        <dbReference type="ARBA" id="ARBA00023040"/>
    </source>
</evidence>
<keyword evidence="12" id="KW-1185">Reference proteome</keyword>
<dbReference type="PROSITE" id="PS50262">
    <property type="entry name" value="G_PROTEIN_RECEP_F1_2"/>
    <property type="match status" value="1"/>
</dbReference>
<evidence type="ECO:0000259" key="10">
    <source>
        <dbReference type="PROSITE" id="PS50262"/>
    </source>
</evidence>
<evidence type="ECO:0000256" key="8">
    <source>
        <dbReference type="RuleBase" id="RU000688"/>
    </source>
</evidence>
<reference evidence="11" key="2">
    <citation type="submission" date="2025-09" db="UniProtKB">
        <authorList>
            <consortium name="Ensembl"/>
        </authorList>
    </citation>
    <scope>IDENTIFICATION</scope>
</reference>
<feature type="transmembrane region" description="Helical" evidence="9">
    <location>
        <begin position="130"/>
        <end position="149"/>
    </location>
</feature>
<dbReference type="InterPro" id="IPR000276">
    <property type="entry name" value="GPCR_Rhodpsn"/>
</dbReference>
<organism evidence="11 12">
    <name type="scientific">Paramormyrops kingsleyae</name>
    <dbReference type="NCBI Taxonomy" id="1676925"/>
    <lineage>
        <taxon>Eukaryota</taxon>
        <taxon>Metazoa</taxon>
        <taxon>Chordata</taxon>
        <taxon>Craniata</taxon>
        <taxon>Vertebrata</taxon>
        <taxon>Euteleostomi</taxon>
        <taxon>Actinopterygii</taxon>
        <taxon>Neopterygii</taxon>
        <taxon>Teleostei</taxon>
        <taxon>Osteoglossocephala</taxon>
        <taxon>Osteoglossomorpha</taxon>
        <taxon>Osteoglossiformes</taxon>
        <taxon>Mormyridae</taxon>
        <taxon>Paramormyrops</taxon>
    </lineage>
</organism>
<feature type="transmembrane region" description="Helical" evidence="9">
    <location>
        <begin position="169"/>
        <end position="191"/>
    </location>
</feature>
<evidence type="ECO:0000256" key="5">
    <source>
        <dbReference type="ARBA" id="ARBA00023136"/>
    </source>
</evidence>
<evidence type="ECO:0000256" key="7">
    <source>
        <dbReference type="ARBA" id="ARBA00023224"/>
    </source>
</evidence>
<dbReference type="GO" id="GO:0007204">
    <property type="term" value="P:positive regulation of cytosolic calcium ion concentration"/>
    <property type="evidence" value="ECO:0007669"/>
    <property type="project" value="TreeGrafter"/>
</dbReference>
<dbReference type="GO" id="GO:0060326">
    <property type="term" value="P:cell chemotaxis"/>
    <property type="evidence" value="ECO:0007669"/>
    <property type="project" value="TreeGrafter"/>
</dbReference>
<keyword evidence="3 9" id="KW-1133">Transmembrane helix</keyword>
<dbReference type="InterPro" id="IPR017452">
    <property type="entry name" value="GPCR_Rhodpsn_7TM"/>
</dbReference>
<dbReference type="Ensembl" id="ENSPKIT00000036963.1">
    <property type="protein sequence ID" value="ENSPKIP00000012565.1"/>
    <property type="gene ID" value="ENSPKIG00000000313.1"/>
</dbReference>